<dbReference type="PANTHER" id="PTHR23416:SF78">
    <property type="entry name" value="LIPOPOLYSACCHARIDE BIOSYNTHESIS O-ACETYL TRANSFERASE WBBJ-RELATED"/>
    <property type="match status" value="1"/>
</dbReference>
<dbReference type="InterPro" id="IPR001451">
    <property type="entry name" value="Hexapep"/>
</dbReference>
<dbReference type="RefSeq" id="WP_132253665.1">
    <property type="nucleotide sequence ID" value="NZ_SMAL01000011.1"/>
</dbReference>
<dbReference type="SUPFAM" id="SSF51161">
    <property type="entry name" value="Trimeric LpxA-like enzymes"/>
    <property type="match status" value="1"/>
</dbReference>
<dbReference type="CDD" id="cd04647">
    <property type="entry name" value="LbH_MAT_like"/>
    <property type="match status" value="1"/>
</dbReference>
<sequence length="190" mass="21245">MSRKRDLVNKYSWITNSLIKVSRIFPKRFYLSLMKVIRSHDNNIALLIRYICLKNCTKFCGENVAVFSNVYLYNLHNLEIGNNVSIHPLCYINASGEIKIGNDVSIAHNSTVMSEEHNYSDINKNIKDQGYKFMKTTIEDNVWVGSGVRILGGSYIETGSIIAAGAVVKGTIKTNSIVGGVPAKLIKERV</sequence>
<dbReference type="EMBL" id="SMAL01000011">
    <property type="protein sequence ID" value="TCT12858.1"/>
    <property type="molecule type" value="Genomic_DNA"/>
</dbReference>
<keyword evidence="2" id="KW-1185">Reference proteome</keyword>
<dbReference type="Pfam" id="PF00132">
    <property type="entry name" value="Hexapep"/>
    <property type="match status" value="1"/>
</dbReference>
<dbReference type="OrthoDB" id="9801697at2"/>
<proteinExistence type="predicted"/>
<gene>
    <name evidence="1" type="ORF">EDC18_11129</name>
</gene>
<accession>A0A4R3MG48</accession>
<evidence type="ECO:0000313" key="2">
    <source>
        <dbReference type="Proteomes" id="UP000294902"/>
    </source>
</evidence>
<name>A0A4R3MG48_9FIRM</name>
<comment type="caution">
    <text evidence="1">The sequence shown here is derived from an EMBL/GenBank/DDBJ whole genome shotgun (WGS) entry which is preliminary data.</text>
</comment>
<dbReference type="AlphaFoldDB" id="A0A4R3MG48"/>
<reference evidence="1 2" key="1">
    <citation type="submission" date="2019-03" db="EMBL/GenBank/DDBJ databases">
        <title>Genomic Encyclopedia of Type Strains, Phase IV (KMG-IV): sequencing the most valuable type-strain genomes for metagenomic binning, comparative biology and taxonomic classification.</title>
        <authorList>
            <person name="Goeker M."/>
        </authorList>
    </citation>
    <scope>NUCLEOTIDE SEQUENCE [LARGE SCALE GENOMIC DNA]</scope>
    <source>
        <strain evidence="1 2">DSM 24629</strain>
    </source>
</reference>
<protein>
    <submittedName>
        <fullName evidence="1">Acetyltransferase-like isoleucine patch superfamily enzyme</fullName>
    </submittedName>
</protein>
<organism evidence="1 2">
    <name type="scientific">Natranaerovirga pectinivora</name>
    <dbReference type="NCBI Taxonomy" id="682400"/>
    <lineage>
        <taxon>Bacteria</taxon>
        <taxon>Bacillati</taxon>
        <taxon>Bacillota</taxon>
        <taxon>Clostridia</taxon>
        <taxon>Lachnospirales</taxon>
        <taxon>Natranaerovirgaceae</taxon>
        <taxon>Natranaerovirga</taxon>
    </lineage>
</organism>
<dbReference type="Gene3D" id="2.160.10.10">
    <property type="entry name" value="Hexapeptide repeat proteins"/>
    <property type="match status" value="1"/>
</dbReference>
<evidence type="ECO:0000313" key="1">
    <source>
        <dbReference type="EMBL" id="TCT12858.1"/>
    </source>
</evidence>
<dbReference type="InterPro" id="IPR051159">
    <property type="entry name" value="Hexapeptide_acetyltransf"/>
</dbReference>
<dbReference type="InterPro" id="IPR011004">
    <property type="entry name" value="Trimer_LpxA-like_sf"/>
</dbReference>
<dbReference type="Proteomes" id="UP000294902">
    <property type="component" value="Unassembled WGS sequence"/>
</dbReference>
<keyword evidence="1" id="KW-0808">Transferase</keyword>
<dbReference type="GO" id="GO:0016740">
    <property type="term" value="F:transferase activity"/>
    <property type="evidence" value="ECO:0007669"/>
    <property type="project" value="UniProtKB-KW"/>
</dbReference>
<dbReference type="PANTHER" id="PTHR23416">
    <property type="entry name" value="SIALIC ACID SYNTHASE-RELATED"/>
    <property type="match status" value="1"/>
</dbReference>